<accession>A0ABU9KZL5</accession>
<sequence length="365" mass="40604">MKFLHIRQISFFILLSGAVFSLNLHGQKKVEEHEFVPLGFLVNDLNEFQAGFAAKLAVKNINDHGGINGKPLKLITRSVEGSWGAGSGEVVDLVFNEKVTAILGSIDGRNSHLAEQVIAKTQVLYLSAWSSDPSLSKAYVPWYFSLVPTDDQQATLLLDEVNVKNGFQKIFVVHDHTYDAEQALKSLIEGTKGRDRLKIRSFGYPPTASGSEGFLAEVNRNGAEAVILIGTQLPLLKILNQLEELNETIPIYTHLSVQGSQEFISNRIEYINRFYVIGSGKGMHSDLYGFESAFIKQYDQKPGPMATFVYDGILILADALKQSENHDLSLQQTMSQINYQGLRAKVQFDSQGRVKNPGELRILKE</sequence>
<evidence type="ECO:0000259" key="3">
    <source>
        <dbReference type="Pfam" id="PF13458"/>
    </source>
</evidence>
<dbReference type="Pfam" id="PF13458">
    <property type="entry name" value="Peripla_BP_6"/>
    <property type="match status" value="1"/>
</dbReference>
<dbReference type="InterPro" id="IPR028081">
    <property type="entry name" value="Leu-bd"/>
</dbReference>
<dbReference type="SUPFAM" id="SSF53822">
    <property type="entry name" value="Periplasmic binding protein-like I"/>
    <property type="match status" value="1"/>
</dbReference>
<proteinExistence type="inferred from homology"/>
<dbReference type="PANTHER" id="PTHR30483:SF6">
    <property type="entry name" value="PERIPLASMIC BINDING PROTEIN OF ABC TRANSPORTER FOR NATURAL AMINO ACIDS"/>
    <property type="match status" value="1"/>
</dbReference>
<evidence type="ECO:0000256" key="1">
    <source>
        <dbReference type="ARBA" id="ARBA00010062"/>
    </source>
</evidence>
<keyword evidence="2" id="KW-0732">Signal</keyword>
<dbReference type="PANTHER" id="PTHR30483">
    <property type="entry name" value="LEUCINE-SPECIFIC-BINDING PROTEIN"/>
    <property type="match status" value="1"/>
</dbReference>
<dbReference type="InterPro" id="IPR051010">
    <property type="entry name" value="BCAA_transport"/>
</dbReference>
<dbReference type="RefSeq" id="WP_342159517.1">
    <property type="nucleotide sequence ID" value="NZ_JBCDNA010000001.1"/>
</dbReference>
<evidence type="ECO:0000313" key="4">
    <source>
        <dbReference type="EMBL" id="MEL4455645.1"/>
    </source>
</evidence>
<dbReference type="Gene3D" id="3.40.50.2300">
    <property type="match status" value="2"/>
</dbReference>
<name>A0ABU9KZL5_9FLAO</name>
<keyword evidence="5" id="KW-1185">Reference proteome</keyword>
<dbReference type="InterPro" id="IPR028082">
    <property type="entry name" value="Peripla_BP_I"/>
</dbReference>
<comment type="similarity">
    <text evidence="1">Belongs to the leucine-binding protein family.</text>
</comment>
<protein>
    <submittedName>
        <fullName evidence="4">ABC transporter substrate-binding protein</fullName>
    </submittedName>
</protein>
<dbReference type="Proteomes" id="UP001474120">
    <property type="component" value="Unassembled WGS sequence"/>
</dbReference>
<comment type="caution">
    <text evidence="4">The sequence shown here is derived from an EMBL/GenBank/DDBJ whole genome shotgun (WGS) entry which is preliminary data.</text>
</comment>
<evidence type="ECO:0000313" key="5">
    <source>
        <dbReference type="Proteomes" id="UP001474120"/>
    </source>
</evidence>
<dbReference type="EMBL" id="JBCDNA010000001">
    <property type="protein sequence ID" value="MEL4455645.1"/>
    <property type="molecule type" value="Genomic_DNA"/>
</dbReference>
<gene>
    <name evidence="4" type="ORF">AABB81_07035</name>
</gene>
<evidence type="ECO:0000256" key="2">
    <source>
        <dbReference type="ARBA" id="ARBA00022729"/>
    </source>
</evidence>
<organism evidence="4 5">
    <name type="scientific">Lutimonas vermicola</name>
    <dbReference type="NCBI Taxonomy" id="414288"/>
    <lineage>
        <taxon>Bacteria</taxon>
        <taxon>Pseudomonadati</taxon>
        <taxon>Bacteroidota</taxon>
        <taxon>Flavobacteriia</taxon>
        <taxon>Flavobacteriales</taxon>
        <taxon>Flavobacteriaceae</taxon>
        <taxon>Lutimonas</taxon>
    </lineage>
</organism>
<reference evidence="4 5" key="1">
    <citation type="submission" date="2024-04" db="EMBL/GenBank/DDBJ databases">
        <title>whole genome sequencing of Lutimonas vermicola strain IMCC1616.</title>
        <authorList>
            <person name="Bae S.S."/>
        </authorList>
    </citation>
    <scope>NUCLEOTIDE SEQUENCE [LARGE SCALE GENOMIC DNA]</scope>
    <source>
        <strain evidence="4 5">IMCC1616</strain>
    </source>
</reference>
<feature type="domain" description="Leucine-binding protein" evidence="3">
    <location>
        <begin position="53"/>
        <end position="351"/>
    </location>
</feature>